<sequence>EIQVRPQPPPHNSVSFKNTPYSRLAAYFARLVRRGVITRKLLKCLLYSEFSAVRTDLVRRRRKDRRSHKVECVIYPQEAVRTWISETESSESESNYSGRQSRSECASSDRTGERSEGSSCLGYIKGPYRSTLTISRPAGGGCPDLSRMDSA</sequence>
<accession>A0A1B6IE05</accession>
<gene>
    <name evidence="2" type="ORF">g.56868</name>
</gene>
<dbReference type="AlphaFoldDB" id="A0A1B6IE05"/>
<feature type="region of interest" description="Disordered" evidence="1">
    <location>
        <begin position="85"/>
        <end position="151"/>
    </location>
</feature>
<feature type="compositionally biased region" description="Polar residues" evidence="1">
    <location>
        <begin position="95"/>
        <end position="109"/>
    </location>
</feature>
<dbReference type="EMBL" id="GECU01022583">
    <property type="protein sequence ID" value="JAS85123.1"/>
    <property type="molecule type" value="Transcribed_RNA"/>
</dbReference>
<name>A0A1B6IE05_9HEMI</name>
<evidence type="ECO:0000313" key="2">
    <source>
        <dbReference type="EMBL" id="JAS85123.1"/>
    </source>
</evidence>
<evidence type="ECO:0000256" key="1">
    <source>
        <dbReference type="SAM" id="MobiDB-lite"/>
    </source>
</evidence>
<protein>
    <submittedName>
        <fullName evidence="2">Uncharacterized protein</fullName>
    </submittedName>
</protein>
<proteinExistence type="predicted"/>
<organism evidence="2">
    <name type="scientific">Homalodisca liturata</name>
    <dbReference type="NCBI Taxonomy" id="320908"/>
    <lineage>
        <taxon>Eukaryota</taxon>
        <taxon>Metazoa</taxon>
        <taxon>Ecdysozoa</taxon>
        <taxon>Arthropoda</taxon>
        <taxon>Hexapoda</taxon>
        <taxon>Insecta</taxon>
        <taxon>Pterygota</taxon>
        <taxon>Neoptera</taxon>
        <taxon>Paraneoptera</taxon>
        <taxon>Hemiptera</taxon>
        <taxon>Auchenorrhyncha</taxon>
        <taxon>Membracoidea</taxon>
        <taxon>Cicadellidae</taxon>
        <taxon>Cicadellinae</taxon>
        <taxon>Proconiini</taxon>
        <taxon>Homalodisca</taxon>
    </lineage>
</organism>
<feature type="non-terminal residue" evidence="2">
    <location>
        <position position="1"/>
    </location>
</feature>
<feature type="non-terminal residue" evidence="2">
    <location>
        <position position="151"/>
    </location>
</feature>
<reference evidence="2" key="1">
    <citation type="submission" date="2015-11" db="EMBL/GenBank/DDBJ databases">
        <title>De novo transcriptome assembly of four potential Pierce s Disease insect vectors from Arizona vineyards.</title>
        <authorList>
            <person name="Tassone E.E."/>
        </authorList>
    </citation>
    <scope>NUCLEOTIDE SEQUENCE</scope>
</reference>